<protein>
    <submittedName>
        <fullName evidence="1">Uncharacterized protein</fullName>
    </submittedName>
</protein>
<dbReference type="RefSeq" id="WP_220164190.1">
    <property type="nucleotide sequence ID" value="NZ_JAIBOA010000003.1"/>
</dbReference>
<organism evidence="1 2">
    <name type="scientific">Actinomadura parmotrematis</name>
    <dbReference type="NCBI Taxonomy" id="2864039"/>
    <lineage>
        <taxon>Bacteria</taxon>
        <taxon>Bacillati</taxon>
        <taxon>Actinomycetota</taxon>
        <taxon>Actinomycetes</taxon>
        <taxon>Streptosporangiales</taxon>
        <taxon>Thermomonosporaceae</taxon>
        <taxon>Actinomadura</taxon>
    </lineage>
</organism>
<reference evidence="1 2" key="1">
    <citation type="submission" date="2021-07" db="EMBL/GenBank/DDBJ databases">
        <title>Actinomadura sp. PM05-2 isolated from lichen.</title>
        <authorList>
            <person name="Somphong A."/>
            <person name="Phongsopitanun W."/>
            <person name="Tanasupawat S."/>
            <person name="Peongsungnone V."/>
        </authorList>
    </citation>
    <scope>NUCLEOTIDE SEQUENCE [LARGE SCALE GENOMIC DNA]</scope>
    <source>
        <strain evidence="1 2">PM05-2</strain>
    </source>
</reference>
<keyword evidence="2" id="KW-1185">Reference proteome</keyword>
<comment type="caution">
    <text evidence="1">The sequence shown here is derived from an EMBL/GenBank/DDBJ whole genome shotgun (WGS) entry which is preliminary data.</text>
</comment>
<proteinExistence type="predicted"/>
<name>A0ABS7FNQ8_9ACTN</name>
<sequence>MGEIERGPLEARLDAFGGQAEKLALAVDRQARLPVVEAGIGAGVPVRCPGRHAAGIGEAGTAVGGRAAAAERSPLEVLVLDGALVNLNVGAQTFEGARLLLGHARGDLLDLERGTLPARARDGPPSKD</sequence>
<accession>A0ABS7FNQ8</accession>
<gene>
    <name evidence="1" type="ORF">K1Y72_06500</name>
</gene>
<evidence type="ECO:0000313" key="2">
    <source>
        <dbReference type="Proteomes" id="UP000774570"/>
    </source>
</evidence>
<dbReference type="Proteomes" id="UP000774570">
    <property type="component" value="Unassembled WGS sequence"/>
</dbReference>
<dbReference type="EMBL" id="JAIBOA010000003">
    <property type="protein sequence ID" value="MBW8482008.1"/>
    <property type="molecule type" value="Genomic_DNA"/>
</dbReference>
<evidence type="ECO:0000313" key="1">
    <source>
        <dbReference type="EMBL" id="MBW8482008.1"/>
    </source>
</evidence>